<evidence type="ECO:0000256" key="4">
    <source>
        <dbReference type="ARBA" id="ARBA00022490"/>
    </source>
</evidence>
<dbReference type="PANTHER" id="PTHR12747">
    <property type="entry name" value="ELONGATOR COMPLEX PROTEIN 1"/>
    <property type="match status" value="1"/>
</dbReference>
<feature type="region of interest" description="Disordered" evidence="7">
    <location>
        <begin position="1168"/>
        <end position="1202"/>
    </location>
</feature>
<comment type="similarity">
    <text evidence="3">Belongs to the ELP1/IKA1 family.</text>
</comment>
<dbReference type="GO" id="GO:0000049">
    <property type="term" value="F:tRNA binding"/>
    <property type="evidence" value="ECO:0007669"/>
    <property type="project" value="TreeGrafter"/>
</dbReference>
<accession>A0A147BQP6</accession>
<sequence>LDIMRNLEVKNLETASTSSMPAILYRGQFCSDAETGDGYVVTGNRIIRLNGTLDARDYFIGELDPEDDGVLGFAFISEFQSLCIATKAGDILLFDVASEKAEVVGNVSGGILAMQWSPDYELVVVVSGEEKVLLMTKDFDPVSEKSLHPDEFGECSPITAGWGSKETQFHGSEGKQAAKVEVKPPDPAFSWDDRQPRVSWRGDGQYFVTSSIDPLRGNRKLRIWSREGTLQYTGEDMNGLEQALSWKPSGSLIASSQRLPNKHKIIFFEKNGLNHGEFQLPFAPLEFEVKELSWSTDSSVLAVVGSMFRTDGCIVLKDMVLLYTVNNYHWYLKQTLEYNAVQDQKLAAVAWDEGSVLRLHVLCMSGSYYRYTWSHAVHAGPSVTPEGAAVVAVIDADRVLMTPFRTTVVPPPMCCYKVRTGVSVDQVAFGVGRHRDDFFVVLQNGKRILFVLHDGGRFVQPEGETPDCKVELDGPGAGNGFRTTSPIPSCYGPYRVEFVEEFRPPHHPFWCHHWTWVSEDRLLCICTFEDLFARAHLHAIIDVVHEEGKTRLIASIVSFLEDSVRTVSASPDGSVVCLQFQDGRCASLSEAGTLEPWLRSDGVQLELPKPCWTVVVCEVLKQLRVLGLSDRFELFCDEWRICDNCTSFRVHGKFLLLTTHAHTLRCLLLDYDLPSILEGNPSASLDDSPRQLERGSLLVTSVLADGRVVLQLPRGNLETISPRALVLDRICEYLDRIEFKKAFSLMKVHRINLNLLCDHDPAAFFEHLEEFVSQIGNSTDINLFLTELSDQDVANTLYASAYRSRSKKPFRFERSKNDHVCDTLRDVLERLDYDGFLLSILTCHAKKNEPELDQALFKIHKLKGVPEERGTTSDQALKYILYLVDTNDLFNVALGTYDFDLVLMVAEKSRKDPKEYVPFLNELNKLELNYRRFKIDLHLGRHEKALRNISLCGKSHFEECLDLIKSQRLFTSALYLFPEGLDQYKEVWGIYGDYLLQKKHYEEAGLVYQRCGKLEKALTAFELCLNWSLLVSVAHQLGYDQDKLQSLARRVVDAMLLAKRHKEAAEICECFVKDEYEVIRILVDAHLWDDAFAKIHQFKTPDLLERLWRPAVKSEFETLAETANSLSQTWSKHVQRLMIVRELKKTVDQDGDGDVDDGAFSDVASVTSRPFGGSQSGKSGTSLSGSIATMRTSRNRKKQERKKYVLKEGSRYEDLALVVALGELVSSVDKLQDECKALLKALVMAGSDEDARALQRSFSALLTEVERDIPKVWPPESAESSLPLGPQSSSTLIAEAVQRQLIVQPVISDPALRRPPVLRNNFSWKLNMLS</sequence>
<evidence type="ECO:0000256" key="1">
    <source>
        <dbReference type="ARBA" id="ARBA00004496"/>
    </source>
</evidence>
<name>A0A147BQP6_IXORI</name>
<dbReference type="Pfam" id="PF23797">
    <property type="entry name" value="Beta-prop_ELP1_2nd"/>
    <property type="match status" value="1"/>
</dbReference>
<proteinExistence type="inferred from homology"/>
<dbReference type="EMBL" id="GEGO01002335">
    <property type="protein sequence ID" value="JAR93069.1"/>
    <property type="molecule type" value="Transcribed_RNA"/>
</dbReference>
<evidence type="ECO:0000259" key="8">
    <source>
        <dbReference type="Pfam" id="PF04762"/>
    </source>
</evidence>
<organism evidence="13">
    <name type="scientific">Ixodes ricinus</name>
    <name type="common">Common tick</name>
    <name type="synonym">Acarus ricinus</name>
    <dbReference type="NCBI Taxonomy" id="34613"/>
    <lineage>
        <taxon>Eukaryota</taxon>
        <taxon>Metazoa</taxon>
        <taxon>Ecdysozoa</taxon>
        <taxon>Arthropoda</taxon>
        <taxon>Chelicerata</taxon>
        <taxon>Arachnida</taxon>
        <taxon>Acari</taxon>
        <taxon>Parasitiformes</taxon>
        <taxon>Ixodida</taxon>
        <taxon>Ixodoidea</taxon>
        <taxon>Ixodidae</taxon>
        <taxon>Ixodinae</taxon>
        <taxon>Ixodes</taxon>
    </lineage>
</organism>
<dbReference type="Pfam" id="PF23936">
    <property type="entry name" value="HB_ELP1"/>
    <property type="match status" value="1"/>
</dbReference>
<dbReference type="InterPro" id="IPR015943">
    <property type="entry name" value="WD40/YVTN_repeat-like_dom_sf"/>
</dbReference>
<evidence type="ECO:0000256" key="6">
    <source>
        <dbReference type="ARBA" id="ARBA00029535"/>
    </source>
</evidence>
<keyword evidence="5" id="KW-0819">tRNA processing</keyword>
<keyword evidence="4" id="KW-0963">Cytoplasm</keyword>
<feature type="non-terminal residue" evidence="13">
    <location>
        <position position="1"/>
    </location>
</feature>
<dbReference type="GO" id="GO:0002926">
    <property type="term" value="P:tRNA wobble base 5-methoxycarbonylmethyl-2-thiouridinylation"/>
    <property type="evidence" value="ECO:0007669"/>
    <property type="project" value="TreeGrafter"/>
</dbReference>
<evidence type="ECO:0000256" key="3">
    <source>
        <dbReference type="ARBA" id="ARBA00006086"/>
    </source>
</evidence>
<dbReference type="InterPro" id="IPR056164">
    <property type="entry name" value="Beta-prop_ELP1_1st"/>
</dbReference>
<comment type="pathway">
    <text evidence="2">tRNA modification; 5-methoxycarbonylmethyl-2-thiouridine-tRNA biosynthesis.</text>
</comment>
<evidence type="ECO:0000256" key="7">
    <source>
        <dbReference type="SAM" id="MobiDB-lite"/>
    </source>
</evidence>
<reference evidence="13" key="1">
    <citation type="journal article" date="2018" name="PLoS Negl. Trop. Dis.">
        <title>Sialome diversity of ticks revealed by RNAseq of single tick salivary glands.</title>
        <authorList>
            <person name="Perner J."/>
            <person name="Kropackova S."/>
            <person name="Kopacek P."/>
            <person name="Ribeiro J.M."/>
        </authorList>
    </citation>
    <scope>NUCLEOTIDE SEQUENCE</scope>
    <source>
        <strain evidence="13">Siblings of single egg batch collected in Ceske Budejovice</strain>
        <tissue evidence="13">Salivary glands</tissue>
    </source>
</reference>
<evidence type="ECO:0000256" key="2">
    <source>
        <dbReference type="ARBA" id="ARBA00005043"/>
    </source>
</evidence>
<dbReference type="PIRSF" id="PIRSF017233">
    <property type="entry name" value="IKAP"/>
    <property type="match status" value="1"/>
</dbReference>
<dbReference type="InterPro" id="IPR056169">
    <property type="entry name" value="HB_ELP1"/>
</dbReference>
<dbReference type="InterPro" id="IPR056166">
    <property type="entry name" value="TPR_ELP1"/>
</dbReference>
<dbReference type="GO" id="GO:0005829">
    <property type="term" value="C:cytosol"/>
    <property type="evidence" value="ECO:0007669"/>
    <property type="project" value="TreeGrafter"/>
</dbReference>
<keyword evidence="13" id="KW-0418">Kinase</keyword>
<dbReference type="SUPFAM" id="SSF82171">
    <property type="entry name" value="DPP6 N-terminal domain-like"/>
    <property type="match status" value="1"/>
</dbReference>
<evidence type="ECO:0000256" key="5">
    <source>
        <dbReference type="ARBA" id="ARBA00022694"/>
    </source>
</evidence>
<dbReference type="PANTHER" id="PTHR12747:SF0">
    <property type="entry name" value="ELONGATOR COMPLEX PROTEIN 1"/>
    <property type="match status" value="1"/>
</dbReference>
<dbReference type="InterPro" id="IPR056165">
    <property type="entry name" value="Beta-prop_ELP1_2nd"/>
</dbReference>
<dbReference type="Pfam" id="PF04762">
    <property type="entry name" value="Beta-prop_ELP1_1st"/>
    <property type="match status" value="1"/>
</dbReference>
<dbReference type="Pfam" id="PF23878">
    <property type="entry name" value="TPR_ELP1"/>
    <property type="match status" value="1"/>
</dbReference>
<feature type="domain" description="ELP1 TPR" evidence="10">
    <location>
        <begin position="930"/>
        <end position="1086"/>
    </location>
</feature>
<dbReference type="GO" id="GO:0016301">
    <property type="term" value="F:kinase activity"/>
    <property type="evidence" value="ECO:0007669"/>
    <property type="project" value="UniProtKB-KW"/>
</dbReference>
<feature type="region of interest" description="Disordered" evidence="7">
    <location>
        <begin position="173"/>
        <end position="194"/>
    </location>
</feature>
<feature type="compositionally biased region" description="Basic and acidic residues" evidence="7">
    <location>
        <begin position="173"/>
        <end position="184"/>
    </location>
</feature>
<feature type="domain" description="ELP1 alpha-solenoid" evidence="11">
    <location>
        <begin position="723"/>
        <end position="923"/>
    </location>
</feature>
<dbReference type="InterPro" id="IPR006849">
    <property type="entry name" value="Elp1"/>
</dbReference>
<dbReference type="UniPathway" id="UPA00988"/>
<feature type="domain" description="ELP1 N-terminal second beta-propeller" evidence="9">
    <location>
        <begin position="393"/>
        <end position="699"/>
    </location>
</feature>
<dbReference type="Gene3D" id="2.130.10.10">
    <property type="entry name" value="YVTN repeat-like/Quinoprotein amine dehydrogenase"/>
    <property type="match status" value="1"/>
</dbReference>
<dbReference type="Pfam" id="PF23925">
    <property type="entry name" value="A-sol_ELP1"/>
    <property type="match status" value="1"/>
</dbReference>
<dbReference type="Gene3D" id="1.25.40.470">
    <property type="match status" value="1"/>
</dbReference>
<feature type="domain" description="ELP1 three-helical bundle" evidence="12">
    <location>
        <begin position="1102"/>
        <end position="1272"/>
    </location>
</feature>
<evidence type="ECO:0000259" key="9">
    <source>
        <dbReference type="Pfam" id="PF23797"/>
    </source>
</evidence>
<keyword evidence="13" id="KW-0808">Transferase</keyword>
<feature type="domain" description="ELP1 first N-terminal beta-propeller" evidence="8">
    <location>
        <begin position="60"/>
        <end position="352"/>
    </location>
</feature>
<comment type="subcellular location">
    <subcellularLocation>
        <location evidence="1">Cytoplasm</location>
    </subcellularLocation>
</comment>
<evidence type="ECO:0000313" key="13">
    <source>
        <dbReference type="EMBL" id="JAR93069.1"/>
    </source>
</evidence>
<protein>
    <recommendedName>
        <fullName evidence="6">Elongator complex protein 1</fullName>
    </recommendedName>
</protein>
<dbReference type="GO" id="GO:0033588">
    <property type="term" value="C:elongator holoenzyme complex"/>
    <property type="evidence" value="ECO:0007669"/>
    <property type="project" value="InterPro"/>
</dbReference>
<evidence type="ECO:0000259" key="10">
    <source>
        <dbReference type="Pfam" id="PF23878"/>
    </source>
</evidence>
<evidence type="ECO:0000259" key="11">
    <source>
        <dbReference type="Pfam" id="PF23925"/>
    </source>
</evidence>
<dbReference type="InterPro" id="IPR056167">
    <property type="entry name" value="A-sol_ELP1"/>
</dbReference>
<evidence type="ECO:0000259" key="12">
    <source>
        <dbReference type="Pfam" id="PF23936"/>
    </source>
</evidence>
<feature type="compositionally biased region" description="Polar residues" evidence="7">
    <location>
        <begin position="1176"/>
        <end position="1192"/>
    </location>
</feature>